<proteinExistence type="predicted"/>
<dbReference type="GO" id="GO:0010028">
    <property type="term" value="P:xanthophyll cycle"/>
    <property type="evidence" value="ECO:0007669"/>
    <property type="project" value="InterPro"/>
</dbReference>
<dbReference type="GO" id="GO:0046422">
    <property type="term" value="F:violaxanthin de-epoxidase activity"/>
    <property type="evidence" value="ECO:0007669"/>
    <property type="project" value="InterPro"/>
</dbReference>
<protein>
    <recommendedName>
        <fullName evidence="2">VDE lipocalin domain-containing protein</fullName>
    </recommendedName>
</protein>
<evidence type="ECO:0000313" key="3">
    <source>
        <dbReference type="EMBL" id="KAK3282519.1"/>
    </source>
</evidence>
<organism evidence="3 4">
    <name type="scientific">Cymbomonas tetramitiformis</name>
    <dbReference type="NCBI Taxonomy" id="36881"/>
    <lineage>
        <taxon>Eukaryota</taxon>
        <taxon>Viridiplantae</taxon>
        <taxon>Chlorophyta</taxon>
        <taxon>Pyramimonadophyceae</taxon>
        <taxon>Pyramimonadales</taxon>
        <taxon>Pyramimonadaceae</taxon>
        <taxon>Cymbomonas</taxon>
    </lineage>
</organism>
<feature type="non-terminal residue" evidence="3">
    <location>
        <position position="1"/>
    </location>
</feature>
<gene>
    <name evidence="3" type="ORF">CYMTET_9743</name>
</gene>
<feature type="signal peptide" evidence="1">
    <location>
        <begin position="1"/>
        <end position="30"/>
    </location>
</feature>
<dbReference type="Gene3D" id="2.40.128.20">
    <property type="match status" value="1"/>
</dbReference>
<comment type="caution">
    <text evidence="3">The sequence shown here is derived from an EMBL/GenBank/DDBJ whole genome shotgun (WGS) entry which is preliminary data.</text>
</comment>
<accession>A0AAE0GQF8</accession>
<evidence type="ECO:0000259" key="2">
    <source>
        <dbReference type="Pfam" id="PF07137"/>
    </source>
</evidence>
<dbReference type="PANTHER" id="PTHR33970">
    <property type="entry name" value="VIOLAXANTHIN DE-EPOXIDASE, CHLOROPLASTIC-RELATED"/>
    <property type="match status" value="1"/>
</dbReference>
<dbReference type="Proteomes" id="UP001190700">
    <property type="component" value="Unassembled WGS sequence"/>
</dbReference>
<dbReference type="PANTHER" id="PTHR33970:SF2">
    <property type="entry name" value="OS01G0716400 PROTEIN"/>
    <property type="match status" value="1"/>
</dbReference>
<sequence>VAELFARGNPNDFLFLILVLIDACVTKVPSASPNQADLQTIFCMLKNCRQEVVGCVQDPDCKQALDCLEGCGLNDQVCSYRCIVSHESPLFEQFSLCNLQKHNCLRHDVQRPELPVVEPMTTFRGAPLTHEAAEEIFIGWMGSDVPEAEKQEWSWKVVCGQNPAYDYFPCQHQIFYHIGKSFWYDPVFKVTTLAGDEVWRRRHYRVKRGKKPGTFFFTVLDNGVVSDEYWRIVEVAPDMSWALYYYAGVASAAGQAYQGAVFCTPDGQWPPLSELEKVKAAHAKCGIELWELYQVDNCDCAGAPLTLEQPKKKK</sequence>
<evidence type="ECO:0000313" key="4">
    <source>
        <dbReference type="Proteomes" id="UP001190700"/>
    </source>
</evidence>
<name>A0AAE0GQF8_9CHLO</name>
<dbReference type="EMBL" id="LGRX02003266">
    <property type="protein sequence ID" value="KAK3282519.1"/>
    <property type="molecule type" value="Genomic_DNA"/>
</dbReference>
<dbReference type="AlphaFoldDB" id="A0AAE0GQF8"/>
<dbReference type="Pfam" id="PF07137">
    <property type="entry name" value="VDE"/>
    <property type="match status" value="1"/>
</dbReference>
<evidence type="ECO:0000256" key="1">
    <source>
        <dbReference type="SAM" id="SignalP"/>
    </source>
</evidence>
<keyword evidence="1" id="KW-0732">Signal</keyword>
<dbReference type="InterPro" id="IPR012674">
    <property type="entry name" value="Calycin"/>
</dbReference>
<dbReference type="InterPro" id="IPR044682">
    <property type="entry name" value="VDE"/>
</dbReference>
<reference evidence="3 4" key="1">
    <citation type="journal article" date="2015" name="Genome Biol. Evol.">
        <title>Comparative Genomics of a Bacterivorous Green Alga Reveals Evolutionary Causalities and Consequences of Phago-Mixotrophic Mode of Nutrition.</title>
        <authorList>
            <person name="Burns J.A."/>
            <person name="Paasch A."/>
            <person name="Narechania A."/>
            <person name="Kim E."/>
        </authorList>
    </citation>
    <scope>NUCLEOTIDE SEQUENCE [LARGE SCALE GENOMIC DNA]</scope>
    <source>
        <strain evidence="3 4">PLY_AMNH</strain>
    </source>
</reference>
<feature type="domain" description="VDE lipocalin" evidence="2">
    <location>
        <begin position="42"/>
        <end position="297"/>
    </location>
</feature>
<feature type="chain" id="PRO_5041918120" description="VDE lipocalin domain-containing protein" evidence="1">
    <location>
        <begin position="31"/>
        <end position="314"/>
    </location>
</feature>
<keyword evidence="4" id="KW-1185">Reference proteome</keyword>
<dbReference type="InterPro" id="IPR010788">
    <property type="entry name" value="VDE_dom"/>
</dbReference>